<proteinExistence type="predicted"/>
<keyword evidence="4" id="KW-1185">Reference proteome</keyword>
<feature type="compositionally biased region" description="Pro residues" evidence="1">
    <location>
        <begin position="151"/>
        <end position="166"/>
    </location>
</feature>
<feature type="region of interest" description="Disordered" evidence="1">
    <location>
        <begin position="72"/>
        <end position="334"/>
    </location>
</feature>
<keyword evidence="2" id="KW-0472">Membrane</keyword>
<evidence type="ECO:0000256" key="2">
    <source>
        <dbReference type="SAM" id="Phobius"/>
    </source>
</evidence>
<evidence type="ECO:0000313" key="4">
    <source>
        <dbReference type="Proteomes" id="UP001597314"/>
    </source>
</evidence>
<feature type="compositionally biased region" description="Low complexity" evidence="1">
    <location>
        <begin position="204"/>
        <end position="221"/>
    </location>
</feature>
<comment type="caution">
    <text evidence="3">The sequence shown here is derived from an EMBL/GenBank/DDBJ whole genome shotgun (WGS) entry which is preliminary data.</text>
</comment>
<feature type="compositionally biased region" description="Low complexity" evidence="1">
    <location>
        <begin position="325"/>
        <end position="334"/>
    </location>
</feature>
<protein>
    <recommendedName>
        <fullName evidence="5">DUF308 domain-containing protein</fullName>
    </recommendedName>
</protein>
<feature type="compositionally biased region" description="Low complexity" evidence="1">
    <location>
        <begin position="72"/>
        <end position="81"/>
    </location>
</feature>
<dbReference type="RefSeq" id="WP_378477242.1">
    <property type="nucleotide sequence ID" value="NZ_JBHUIW010000006.1"/>
</dbReference>
<reference evidence="4" key="1">
    <citation type="journal article" date="2019" name="Int. J. Syst. Evol. Microbiol.">
        <title>The Global Catalogue of Microorganisms (GCM) 10K type strain sequencing project: providing services to taxonomists for standard genome sequencing and annotation.</title>
        <authorList>
            <consortium name="The Broad Institute Genomics Platform"/>
            <consortium name="The Broad Institute Genome Sequencing Center for Infectious Disease"/>
            <person name="Wu L."/>
            <person name="Ma J."/>
        </authorList>
    </citation>
    <scope>NUCLEOTIDE SEQUENCE [LARGE SCALE GENOMIC DNA]</scope>
    <source>
        <strain evidence="4">CGMCC 1.6774</strain>
    </source>
</reference>
<gene>
    <name evidence="3" type="ORF">ACFSOX_07845</name>
</gene>
<keyword evidence="2" id="KW-0812">Transmembrane</keyword>
<dbReference type="EMBL" id="JBHUIW010000006">
    <property type="protein sequence ID" value="MFD2182061.1"/>
    <property type="molecule type" value="Genomic_DNA"/>
</dbReference>
<accession>A0ABW5AJ11</accession>
<dbReference type="Proteomes" id="UP001597314">
    <property type="component" value="Unassembled WGS sequence"/>
</dbReference>
<evidence type="ECO:0000256" key="1">
    <source>
        <dbReference type="SAM" id="MobiDB-lite"/>
    </source>
</evidence>
<sequence>MVLVLFSVGAVLTVVGLGGIAFGIPNNEFGTGNTAIAAGVTAMTGGLVLIGLSVVLRELIAIRTALAAGAPAGAVAGAPAGRTERPEPPVRGRPAGFSPGAAPAPESSLGPPLFPEPEPPSAAIAAERLRAAPPLPRPPVSPPDRTDRPELPPQPPLKAPPTSPPPRRGDLDPATAEPPPYRPPVVAPAPPFAGAPGSGDIGLPDSLRARPAPAAAGPAADLPEDEPDWTRDPLAPTPGGERKRFFAWTRRRQTVASDAEAPLDDVPPPPFERPAERGFDRGPGRVQERAQERAQDGGFDRGGDRAAGDRGYDRAPPSPPPATPAPEASAADAAAPVTVLKSGVIDGMGYTLYTDGSIDAAFEHGTLRFASIDDLRRHLEQSHG</sequence>
<feature type="compositionally biased region" description="Low complexity" evidence="1">
    <location>
        <begin position="92"/>
        <end position="111"/>
    </location>
</feature>
<feature type="transmembrane region" description="Helical" evidence="2">
    <location>
        <begin position="33"/>
        <end position="56"/>
    </location>
</feature>
<feature type="compositionally biased region" description="Basic and acidic residues" evidence="1">
    <location>
        <begin position="273"/>
        <end position="313"/>
    </location>
</feature>
<keyword evidence="2" id="KW-1133">Transmembrane helix</keyword>
<evidence type="ECO:0008006" key="5">
    <source>
        <dbReference type="Google" id="ProtNLM"/>
    </source>
</evidence>
<name>A0ABW5AJ11_9BRAD</name>
<feature type="compositionally biased region" description="Pro residues" evidence="1">
    <location>
        <begin position="133"/>
        <end position="142"/>
    </location>
</feature>
<evidence type="ECO:0000313" key="3">
    <source>
        <dbReference type="EMBL" id="MFD2182061.1"/>
    </source>
</evidence>
<organism evidence="3 4">
    <name type="scientific">Rhodoplanes azumiensis</name>
    <dbReference type="NCBI Taxonomy" id="1897628"/>
    <lineage>
        <taxon>Bacteria</taxon>
        <taxon>Pseudomonadati</taxon>
        <taxon>Pseudomonadota</taxon>
        <taxon>Alphaproteobacteria</taxon>
        <taxon>Hyphomicrobiales</taxon>
        <taxon>Nitrobacteraceae</taxon>
        <taxon>Rhodoplanes</taxon>
    </lineage>
</organism>
<feature type="compositionally biased region" description="Pro residues" evidence="1">
    <location>
        <begin position="176"/>
        <end position="193"/>
    </location>
</feature>